<dbReference type="Gene3D" id="3.40.50.720">
    <property type="entry name" value="NAD(P)-binding Rossmann-like Domain"/>
    <property type="match status" value="1"/>
</dbReference>
<accession>A0ABU4S2G7</accession>
<dbReference type="SMART" id="SM00822">
    <property type="entry name" value="PKS_KR"/>
    <property type="match status" value="1"/>
</dbReference>
<name>A0ABU4S2G7_9GAMM</name>
<dbReference type="PANTHER" id="PTHR48107:SF16">
    <property type="entry name" value="NADPH-DEPENDENT ALDEHYDE REDUCTASE 1, CHLOROPLASTIC"/>
    <property type="match status" value="1"/>
</dbReference>
<evidence type="ECO:0000256" key="1">
    <source>
        <dbReference type="ARBA" id="ARBA00006484"/>
    </source>
</evidence>
<dbReference type="InterPro" id="IPR002347">
    <property type="entry name" value="SDR_fam"/>
</dbReference>
<evidence type="ECO:0000256" key="2">
    <source>
        <dbReference type="ARBA" id="ARBA00023002"/>
    </source>
</evidence>
<keyword evidence="5" id="KW-1185">Reference proteome</keyword>
<dbReference type="PRINTS" id="PR00080">
    <property type="entry name" value="SDRFAMILY"/>
</dbReference>
<sequence>MKLENRVCVITGGGRDIGKSISLKLAQEGAKLVINYYGSQESAEQTLSEVKAIGAEAILFRGDMSKPEEVQALVEKTKATFGEKIDILVNVAGGLVARKTVDEMDPDFFDFVVRLNLTSTFLLTKYVTPHMDSGSVIINFSSQAGRDGGGPGASAYATAKGAVMTFTRSMAKELGPKGIRVNSLCPGMISTTFHDTFTKDEARKNVAGSTPLRREGAPGEVADAVAYLASDEASFLTGVNLDINGGLLFS</sequence>
<evidence type="ECO:0000313" key="4">
    <source>
        <dbReference type="EMBL" id="MDX6850586.1"/>
    </source>
</evidence>
<keyword evidence="2 4" id="KW-0560">Oxidoreductase</keyword>
<protein>
    <submittedName>
        <fullName evidence="4">Glucose 1-dehydrogenase</fullName>
        <ecNumber evidence="4">1.1.1.47</ecNumber>
    </submittedName>
</protein>
<dbReference type="EC" id="1.1.1.47" evidence="4"/>
<dbReference type="NCBIfam" id="NF005559">
    <property type="entry name" value="PRK07231.1"/>
    <property type="match status" value="1"/>
</dbReference>
<dbReference type="PRINTS" id="PR00081">
    <property type="entry name" value="GDHRDH"/>
</dbReference>
<dbReference type="EMBL" id="JAXAFO010000027">
    <property type="protein sequence ID" value="MDX6850586.1"/>
    <property type="molecule type" value="Genomic_DNA"/>
</dbReference>
<dbReference type="Pfam" id="PF13561">
    <property type="entry name" value="adh_short_C2"/>
    <property type="match status" value="1"/>
</dbReference>
<comment type="similarity">
    <text evidence="1">Belongs to the short-chain dehydrogenases/reductases (SDR) family.</text>
</comment>
<evidence type="ECO:0000313" key="5">
    <source>
        <dbReference type="Proteomes" id="UP001273505"/>
    </source>
</evidence>
<dbReference type="GO" id="GO:0047936">
    <property type="term" value="F:glucose 1-dehydrogenase [NAD(P)+] activity"/>
    <property type="evidence" value="ECO:0007669"/>
    <property type="project" value="UniProtKB-EC"/>
</dbReference>
<comment type="caution">
    <text evidence="4">The sequence shown here is derived from an EMBL/GenBank/DDBJ whole genome shotgun (WGS) entry which is preliminary data.</text>
</comment>
<dbReference type="PANTHER" id="PTHR48107">
    <property type="entry name" value="NADPH-DEPENDENT ALDEHYDE REDUCTASE-LIKE PROTEIN, CHLOROPLASTIC-RELATED"/>
    <property type="match status" value="1"/>
</dbReference>
<dbReference type="InterPro" id="IPR036291">
    <property type="entry name" value="NAD(P)-bd_dom_sf"/>
</dbReference>
<proteinExistence type="inferred from homology"/>
<reference evidence="4 5" key="1">
    <citation type="submission" date="2023-11" db="EMBL/GenBank/DDBJ databases">
        <title>Gilvimarinus fulvus sp. nov., isolated from the surface of Kelp.</title>
        <authorList>
            <person name="Sun Y.Y."/>
            <person name="Gong Y."/>
            <person name="Du Z.J."/>
        </authorList>
    </citation>
    <scope>NUCLEOTIDE SEQUENCE [LARGE SCALE GENOMIC DNA]</scope>
    <source>
        <strain evidence="4 5">SDUM040013</strain>
    </source>
</reference>
<dbReference type="CDD" id="cd05233">
    <property type="entry name" value="SDR_c"/>
    <property type="match status" value="1"/>
</dbReference>
<dbReference type="RefSeq" id="WP_302722132.1">
    <property type="nucleotide sequence ID" value="NZ_JAULRU010000430.1"/>
</dbReference>
<feature type="domain" description="Ketoreductase" evidence="3">
    <location>
        <begin position="6"/>
        <end position="221"/>
    </location>
</feature>
<gene>
    <name evidence="4" type="ORF">SCD92_14535</name>
</gene>
<dbReference type="InterPro" id="IPR057326">
    <property type="entry name" value="KR_dom"/>
</dbReference>
<evidence type="ECO:0000259" key="3">
    <source>
        <dbReference type="SMART" id="SM00822"/>
    </source>
</evidence>
<dbReference type="SUPFAM" id="SSF51735">
    <property type="entry name" value="NAD(P)-binding Rossmann-fold domains"/>
    <property type="match status" value="1"/>
</dbReference>
<dbReference type="Proteomes" id="UP001273505">
    <property type="component" value="Unassembled WGS sequence"/>
</dbReference>
<organism evidence="4 5">
    <name type="scientific">Gilvimarinus gilvus</name>
    <dbReference type="NCBI Taxonomy" id="3058038"/>
    <lineage>
        <taxon>Bacteria</taxon>
        <taxon>Pseudomonadati</taxon>
        <taxon>Pseudomonadota</taxon>
        <taxon>Gammaproteobacteria</taxon>
        <taxon>Cellvibrionales</taxon>
        <taxon>Cellvibrionaceae</taxon>
        <taxon>Gilvimarinus</taxon>
    </lineage>
</organism>